<keyword evidence="3 5" id="KW-0378">Hydrolase</keyword>
<dbReference type="CDD" id="cd00306">
    <property type="entry name" value="Peptidases_S8_S53"/>
    <property type="match status" value="1"/>
</dbReference>
<evidence type="ECO:0000256" key="3">
    <source>
        <dbReference type="ARBA" id="ARBA00022801"/>
    </source>
</evidence>
<keyword evidence="4 5" id="KW-0720">Serine protease</keyword>
<evidence type="ECO:0000256" key="5">
    <source>
        <dbReference type="PROSITE-ProRule" id="PRU01240"/>
    </source>
</evidence>
<sequence length="440" mass="48445">MLRIWIVLLLILVSTAVKSQSCFETTGLIETNNGKVVAALTTSWDGMVPLAGISTNEKLFGEFLACIDHKFIINTENRSSGSITQSVSEIFESSEQYVLTRLYHAETFDLWEISFPDLKPESWRWLSNYKKLQHVFAPKNVVPNIAFVKKLSSDGEKSSTKRNSTSRRPLSHYFSELWKSSTGEGVKVAVIDDGFNLDHPSLGLQKPQITSHKSSNENHHGTLVATSLFALHQAQYQFGISPDAQFVPLPLNQTYTSDLIKLFATAKSKHVDVINLSWVLPLITQPLTHVIEDLSIHGRQNKGIIIVAAAGNALPEFKGVLSLAGIESIIAVNGIRARNSKPMMARGDYIDIGAPSSFLTNHPANVNSTIKFSGSSAATAFVSGLAALALARCPSLTNDEFQTHLYKTAVKVDPAYQQHVGAGEVDIQRFWQRLEDHCKA</sequence>
<feature type="active site" description="Charge relay system" evidence="5">
    <location>
        <position position="376"/>
    </location>
</feature>
<dbReference type="InterPro" id="IPR015500">
    <property type="entry name" value="Peptidase_S8_subtilisin-rel"/>
</dbReference>
<evidence type="ECO:0000259" key="7">
    <source>
        <dbReference type="Pfam" id="PF00082"/>
    </source>
</evidence>
<dbReference type="InterPro" id="IPR000209">
    <property type="entry name" value="Peptidase_S8/S53_dom"/>
</dbReference>
<evidence type="ECO:0000256" key="4">
    <source>
        <dbReference type="ARBA" id="ARBA00022825"/>
    </source>
</evidence>
<dbReference type="AlphaFoldDB" id="A0A090TB44"/>
<feature type="active site" description="Charge relay system" evidence="5">
    <location>
        <position position="192"/>
    </location>
</feature>
<keyword evidence="6" id="KW-0732">Signal</keyword>
<dbReference type="GO" id="GO:0006508">
    <property type="term" value="P:proteolysis"/>
    <property type="evidence" value="ECO:0007669"/>
    <property type="project" value="UniProtKB-KW"/>
</dbReference>
<dbReference type="EMBL" id="BBMT01000008">
    <property type="protein sequence ID" value="GAL35944.1"/>
    <property type="molecule type" value="Genomic_DNA"/>
</dbReference>
<gene>
    <name evidence="8" type="ORF">JCM19240_4879</name>
</gene>
<feature type="active site" description="Charge relay system" evidence="5">
    <location>
        <position position="220"/>
    </location>
</feature>
<reference evidence="8 9" key="2">
    <citation type="submission" date="2014-09" db="EMBL/GenBank/DDBJ databases">
        <authorList>
            <consortium name="NBRP consortium"/>
            <person name="Sawabe T."/>
            <person name="Meirelles P."/>
            <person name="Nakanishi M."/>
            <person name="Sayaka M."/>
            <person name="Hattori M."/>
            <person name="Ohkuma M."/>
        </authorList>
    </citation>
    <scope>NUCLEOTIDE SEQUENCE [LARGE SCALE GENOMIC DNA]</scope>
    <source>
        <strain evidence="8 9">JCM 19240</strain>
    </source>
</reference>
<accession>A0A090TB44</accession>
<dbReference type="PANTHER" id="PTHR43806">
    <property type="entry name" value="PEPTIDASE S8"/>
    <property type="match status" value="1"/>
</dbReference>
<dbReference type="SUPFAM" id="SSF52743">
    <property type="entry name" value="Subtilisin-like"/>
    <property type="match status" value="1"/>
</dbReference>
<feature type="domain" description="Peptidase S8/S53" evidence="7">
    <location>
        <begin position="183"/>
        <end position="423"/>
    </location>
</feature>
<comment type="similarity">
    <text evidence="1 5">Belongs to the peptidase S8 family.</text>
</comment>
<proteinExistence type="inferred from homology"/>
<dbReference type="PRINTS" id="PR00723">
    <property type="entry name" value="SUBTILISIN"/>
</dbReference>
<dbReference type="InterPro" id="IPR023827">
    <property type="entry name" value="Peptidase_S8_Asp-AS"/>
</dbReference>
<organism evidence="8 9">
    <name type="scientific">Vibrio maritimus</name>
    <dbReference type="NCBI Taxonomy" id="990268"/>
    <lineage>
        <taxon>Bacteria</taxon>
        <taxon>Pseudomonadati</taxon>
        <taxon>Pseudomonadota</taxon>
        <taxon>Gammaproteobacteria</taxon>
        <taxon>Vibrionales</taxon>
        <taxon>Vibrionaceae</taxon>
        <taxon>Vibrio</taxon>
    </lineage>
</organism>
<dbReference type="OrthoDB" id="9790784at2"/>
<evidence type="ECO:0000256" key="2">
    <source>
        <dbReference type="ARBA" id="ARBA00022670"/>
    </source>
</evidence>
<evidence type="ECO:0000313" key="9">
    <source>
        <dbReference type="Proteomes" id="UP000029224"/>
    </source>
</evidence>
<protein>
    <submittedName>
        <fullName evidence="8">Serine protease</fullName>
    </submittedName>
</protein>
<dbReference type="PANTHER" id="PTHR43806:SF11">
    <property type="entry name" value="CEREVISIN-RELATED"/>
    <property type="match status" value="1"/>
</dbReference>
<dbReference type="Pfam" id="PF00082">
    <property type="entry name" value="Peptidase_S8"/>
    <property type="match status" value="1"/>
</dbReference>
<evidence type="ECO:0000313" key="8">
    <source>
        <dbReference type="EMBL" id="GAL35944.1"/>
    </source>
</evidence>
<dbReference type="PROSITE" id="PS51892">
    <property type="entry name" value="SUBTILASE"/>
    <property type="match status" value="1"/>
</dbReference>
<feature type="signal peptide" evidence="6">
    <location>
        <begin position="1"/>
        <end position="19"/>
    </location>
</feature>
<dbReference type="GO" id="GO:0004252">
    <property type="term" value="F:serine-type endopeptidase activity"/>
    <property type="evidence" value="ECO:0007669"/>
    <property type="project" value="UniProtKB-UniRule"/>
</dbReference>
<name>A0A090TB44_9VIBR</name>
<evidence type="ECO:0000256" key="1">
    <source>
        <dbReference type="ARBA" id="ARBA00011073"/>
    </source>
</evidence>
<feature type="chain" id="PRO_5001865730" evidence="6">
    <location>
        <begin position="20"/>
        <end position="440"/>
    </location>
</feature>
<comment type="caution">
    <text evidence="8">The sequence shown here is derived from an EMBL/GenBank/DDBJ whole genome shotgun (WGS) entry which is preliminary data.</text>
</comment>
<dbReference type="PROSITE" id="PS00136">
    <property type="entry name" value="SUBTILASE_ASP"/>
    <property type="match status" value="1"/>
</dbReference>
<dbReference type="InterPro" id="IPR050131">
    <property type="entry name" value="Peptidase_S8_subtilisin-like"/>
</dbReference>
<dbReference type="Proteomes" id="UP000029224">
    <property type="component" value="Unassembled WGS sequence"/>
</dbReference>
<evidence type="ECO:0000256" key="6">
    <source>
        <dbReference type="SAM" id="SignalP"/>
    </source>
</evidence>
<keyword evidence="2 5" id="KW-0645">Protease</keyword>
<dbReference type="Gene3D" id="3.40.50.200">
    <property type="entry name" value="Peptidase S8/S53 domain"/>
    <property type="match status" value="1"/>
</dbReference>
<reference evidence="8 9" key="1">
    <citation type="submission" date="2014-09" db="EMBL/GenBank/DDBJ databases">
        <title>Vibrio maritimus JCM 19240. (C210) whole genome shotgun sequence.</title>
        <authorList>
            <person name="Sawabe T."/>
            <person name="Meirelles P."/>
            <person name="Nakanishi M."/>
            <person name="Sayaka M."/>
            <person name="Hattori M."/>
            <person name="Ohkuma M."/>
        </authorList>
    </citation>
    <scope>NUCLEOTIDE SEQUENCE [LARGE SCALE GENOMIC DNA]</scope>
    <source>
        <strain evidence="8 9">JCM 19240</strain>
    </source>
</reference>
<keyword evidence="9" id="KW-1185">Reference proteome</keyword>
<dbReference type="InterPro" id="IPR036852">
    <property type="entry name" value="Peptidase_S8/S53_dom_sf"/>
</dbReference>